<comment type="caution">
    <text evidence="1">The sequence shown here is derived from an EMBL/GenBank/DDBJ whole genome shotgun (WGS) entry which is preliminary data.</text>
</comment>
<accession>A0ABS7HJL0</accession>
<dbReference type="Proteomes" id="UP001196843">
    <property type="component" value="Unassembled WGS sequence"/>
</dbReference>
<proteinExistence type="predicted"/>
<evidence type="ECO:0000313" key="2">
    <source>
        <dbReference type="Proteomes" id="UP001196843"/>
    </source>
</evidence>
<dbReference type="EMBL" id="JAEUAW010000003">
    <property type="protein sequence ID" value="MBW9093141.1"/>
    <property type="molecule type" value="Genomic_DNA"/>
</dbReference>
<keyword evidence="2" id="KW-1185">Reference proteome</keyword>
<gene>
    <name evidence="1" type="ORF">JNB62_05550</name>
</gene>
<reference evidence="1 2" key="1">
    <citation type="journal article" date="2021" name="MBio">
        <title>Poor Competitiveness of Bradyrhizobium in Pigeon Pea Root Colonization in Indian Soils.</title>
        <authorList>
            <person name="Chalasani D."/>
            <person name="Basu A."/>
            <person name="Pullabhotla S.V.S.R.N."/>
            <person name="Jorrin B."/>
            <person name="Neal A.L."/>
            <person name="Poole P.S."/>
            <person name="Podile A.R."/>
            <person name="Tkacz A."/>
        </authorList>
    </citation>
    <scope>NUCLEOTIDE SEQUENCE [LARGE SCALE GENOMIC DNA]</scope>
    <source>
        <strain evidence="1 2">HU14</strain>
    </source>
</reference>
<organism evidence="1 2">
    <name type="scientific">Microbacterium jejuense</name>
    <dbReference type="NCBI Taxonomy" id="1263637"/>
    <lineage>
        <taxon>Bacteria</taxon>
        <taxon>Bacillati</taxon>
        <taxon>Actinomycetota</taxon>
        <taxon>Actinomycetes</taxon>
        <taxon>Micrococcales</taxon>
        <taxon>Microbacteriaceae</taxon>
        <taxon>Microbacterium</taxon>
    </lineage>
</organism>
<sequence length="65" mass="7146">MTPTLTRCRARDVRIGDEVEQVGEMVDVTNVVSGANGQVYVVTESRNGTIVVVERDPGELVSVWR</sequence>
<evidence type="ECO:0000313" key="1">
    <source>
        <dbReference type="EMBL" id="MBW9093141.1"/>
    </source>
</evidence>
<dbReference type="RefSeq" id="WP_220299863.1">
    <property type="nucleotide sequence ID" value="NZ_JAEUAW010000003.1"/>
</dbReference>
<evidence type="ECO:0008006" key="3">
    <source>
        <dbReference type="Google" id="ProtNLM"/>
    </source>
</evidence>
<name>A0ABS7HJL0_9MICO</name>
<protein>
    <recommendedName>
        <fullName evidence="3">DUF4926 domain-containing protein</fullName>
    </recommendedName>
</protein>